<dbReference type="AlphaFoldDB" id="A0A5B8Z3V7"/>
<name>A0A5B8Z3V7_CYTDA</name>
<dbReference type="Proteomes" id="UP000321555">
    <property type="component" value="Chromosome"/>
</dbReference>
<proteinExistence type="predicted"/>
<dbReference type="KEGG" id="bda:FSZ17_06745"/>
<accession>A0A5B8Z3V7</accession>
<evidence type="ECO:0000256" key="1">
    <source>
        <dbReference type="SAM" id="SignalP"/>
    </source>
</evidence>
<keyword evidence="1" id="KW-0732">Signal</keyword>
<gene>
    <name evidence="2" type="ORF">FSZ17_06745</name>
</gene>
<keyword evidence="3" id="KW-1185">Reference proteome</keyword>
<reference evidence="3" key="1">
    <citation type="submission" date="2019-08" db="EMBL/GenBank/DDBJ databases">
        <authorList>
            <person name="Zheng X."/>
        </authorList>
    </citation>
    <scope>NUCLEOTIDE SEQUENCE [LARGE SCALE GENOMIC DNA]</scope>
    <source>
        <strain evidence="3">FJAT-25496</strain>
    </source>
</reference>
<protein>
    <submittedName>
        <fullName evidence="2">Uncharacterized protein</fullName>
    </submittedName>
</protein>
<evidence type="ECO:0000313" key="3">
    <source>
        <dbReference type="Proteomes" id="UP000321555"/>
    </source>
</evidence>
<dbReference type="EMBL" id="CP042593">
    <property type="protein sequence ID" value="QED46973.1"/>
    <property type="molecule type" value="Genomic_DNA"/>
</dbReference>
<evidence type="ECO:0000313" key="2">
    <source>
        <dbReference type="EMBL" id="QED46973.1"/>
    </source>
</evidence>
<dbReference type="OrthoDB" id="337762at2"/>
<organism evidence="2 3">
    <name type="scientific">Cytobacillus dafuensis</name>
    <name type="common">Bacillus dafuensis</name>
    <dbReference type="NCBI Taxonomy" id="1742359"/>
    <lineage>
        <taxon>Bacteria</taxon>
        <taxon>Bacillati</taxon>
        <taxon>Bacillota</taxon>
        <taxon>Bacilli</taxon>
        <taxon>Bacillales</taxon>
        <taxon>Bacillaceae</taxon>
        <taxon>Cytobacillus</taxon>
    </lineage>
</organism>
<feature type="chain" id="PRO_5022750252" evidence="1">
    <location>
        <begin position="25"/>
        <end position="152"/>
    </location>
</feature>
<feature type="signal peptide" evidence="1">
    <location>
        <begin position="1"/>
        <end position="24"/>
    </location>
</feature>
<dbReference type="RefSeq" id="WP_057776978.1">
    <property type="nucleotide sequence ID" value="NZ_CP042593.1"/>
</dbReference>
<sequence length="152" mass="17527">MKKLLIQLSYVGLLLSLAPICSYAESLEKLPATETSEQWEIVIGKPNAMDPSLNKSGKPDLYNVYSMVINNISNKDNVELVRIEVYRDHPNSTTEYELFTVDYEGNKPLKPALEHHNFPLYTKASKLIVIVTWAEKDDKTDRKYKEQFVFQQ</sequence>